<feature type="compositionally biased region" description="Polar residues" evidence="1">
    <location>
        <begin position="147"/>
        <end position="157"/>
    </location>
</feature>
<feature type="region of interest" description="Disordered" evidence="1">
    <location>
        <begin position="68"/>
        <end position="157"/>
    </location>
</feature>
<name>A0ABM9TCY5_9GAMM</name>
<feature type="chain" id="PRO_5046965574" evidence="2">
    <location>
        <begin position="19"/>
        <end position="157"/>
    </location>
</feature>
<dbReference type="InterPro" id="IPR019638">
    <property type="entry name" value="DUF2502"/>
</dbReference>
<organism evidence="3 4">
    <name type="scientific">Yersinia wautersii</name>
    <dbReference type="NCBI Taxonomy" id="1341643"/>
    <lineage>
        <taxon>Bacteria</taxon>
        <taxon>Pseudomonadati</taxon>
        <taxon>Pseudomonadota</taxon>
        <taxon>Gammaproteobacteria</taxon>
        <taxon>Enterobacterales</taxon>
        <taxon>Yersiniaceae</taxon>
        <taxon>Yersinia</taxon>
    </lineage>
</organism>
<comment type="caution">
    <text evidence="3">The sequence shown here is derived from an EMBL/GenBank/DDBJ whole genome shotgun (WGS) entry which is preliminary data.</text>
</comment>
<gene>
    <name evidence="3" type="ORF">ERS008478_01260</name>
</gene>
<feature type="compositionally biased region" description="Polar residues" evidence="1">
    <location>
        <begin position="80"/>
        <end position="94"/>
    </location>
</feature>
<evidence type="ECO:0000256" key="2">
    <source>
        <dbReference type="SAM" id="SignalP"/>
    </source>
</evidence>
<feature type="signal peptide" evidence="2">
    <location>
        <begin position="1"/>
        <end position="18"/>
    </location>
</feature>
<proteinExistence type="predicted"/>
<sequence>MKKHLLLFGVLSFMPLIAQSDVSLDINMPGINLHLGDQDKRGYYWDGYDWQPPQWWKEHRGAHIGERNERGYSWDGGRWQKSQIQQGRNPFSEQNRGKQDHGNGMNNNPQPQRGEGAKKHSDNNNKGGNGQNQRTISNNAGHGISQDYPQQDNHGHR</sequence>
<evidence type="ECO:0000313" key="3">
    <source>
        <dbReference type="EMBL" id="CRG49724.1"/>
    </source>
</evidence>
<dbReference type="RefSeq" id="WP_033849293.1">
    <property type="nucleotide sequence ID" value="NZ_CBLG010000154.1"/>
</dbReference>
<protein>
    <submittedName>
        <fullName evidence="3">Protein of uncharacterized function (DUF2502)</fullName>
    </submittedName>
</protein>
<evidence type="ECO:0000313" key="4">
    <source>
        <dbReference type="Proteomes" id="UP000047420"/>
    </source>
</evidence>
<dbReference type="Pfam" id="PF10697">
    <property type="entry name" value="DUF2502"/>
    <property type="match status" value="1"/>
</dbReference>
<evidence type="ECO:0000256" key="1">
    <source>
        <dbReference type="SAM" id="MobiDB-lite"/>
    </source>
</evidence>
<keyword evidence="4" id="KW-1185">Reference proteome</keyword>
<keyword evidence="2" id="KW-0732">Signal</keyword>
<reference evidence="3 4" key="1">
    <citation type="submission" date="2015-03" db="EMBL/GenBank/DDBJ databases">
        <authorList>
            <consortium name="Pathogen Informatics"/>
            <person name="Murphy D."/>
        </authorList>
    </citation>
    <scope>NUCLEOTIDE SEQUENCE [LARGE SCALE GENOMIC DNA]</scope>
    <source>
        <strain evidence="3 4">WP-931201</strain>
    </source>
</reference>
<dbReference type="EMBL" id="CVMG01000007">
    <property type="protein sequence ID" value="CRG49724.1"/>
    <property type="molecule type" value="Genomic_DNA"/>
</dbReference>
<dbReference type="Proteomes" id="UP000047420">
    <property type="component" value="Unassembled WGS sequence"/>
</dbReference>
<accession>A0ABM9TCY5</accession>